<evidence type="ECO:0000256" key="2">
    <source>
        <dbReference type="SAM" id="Coils"/>
    </source>
</evidence>
<dbReference type="AlphaFoldDB" id="A0A401IIX0"/>
<dbReference type="EMBL" id="BDQK01000013">
    <property type="protein sequence ID" value="GBF81130.1"/>
    <property type="molecule type" value="Genomic_DNA"/>
</dbReference>
<dbReference type="Pfam" id="PF00582">
    <property type="entry name" value="Usp"/>
    <property type="match status" value="1"/>
</dbReference>
<dbReference type="PRINTS" id="PR01438">
    <property type="entry name" value="UNVRSLSTRESS"/>
</dbReference>
<gene>
    <name evidence="4" type="ORF">AsFPU1_2542</name>
</gene>
<reference evidence="5" key="1">
    <citation type="submission" date="2017-05" db="EMBL/GenBank/DDBJ databases">
        <title>Physiological properties and genetic analysis related to exopolysaccharide production of fresh-water unicellular cyanobacterium Aphanothece sacrum, Suizenji Nori, that has been cultured as a food source in Japan.</title>
        <authorList>
            <person name="Kanesaki Y."/>
            <person name="Yoshikawa S."/>
            <person name="Ohki K."/>
        </authorList>
    </citation>
    <scope>NUCLEOTIDE SEQUENCE [LARGE SCALE GENOMIC DNA]</scope>
    <source>
        <strain evidence="5">FPU1</strain>
    </source>
</reference>
<feature type="domain" description="UspA" evidence="3">
    <location>
        <begin position="1"/>
        <end position="136"/>
    </location>
</feature>
<dbReference type="InterPro" id="IPR006016">
    <property type="entry name" value="UspA"/>
</dbReference>
<dbReference type="RefSeq" id="WP_124976730.1">
    <property type="nucleotide sequence ID" value="NZ_BDQK01000013.1"/>
</dbReference>
<dbReference type="InterPro" id="IPR006015">
    <property type="entry name" value="Universal_stress_UspA"/>
</dbReference>
<evidence type="ECO:0000313" key="4">
    <source>
        <dbReference type="EMBL" id="GBF81130.1"/>
    </source>
</evidence>
<evidence type="ECO:0000313" key="5">
    <source>
        <dbReference type="Proteomes" id="UP000287247"/>
    </source>
</evidence>
<dbReference type="OrthoDB" id="9794782at2"/>
<evidence type="ECO:0000259" key="3">
    <source>
        <dbReference type="Pfam" id="PF00582"/>
    </source>
</evidence>
<proteinExistence type="inferred from homology"/>
<dbReference type="Gene3D" id="3.40.50.620">
    <property type="entry name" value="HUPs"/>
    <property type="match status" value="1"/>
</dbReference>
<dbReference type="PANTHER" id="PTHR46268">
    <property type="entry name" value="STRESS RESPONSE PROTEIN NHAX"/>
    <property type="match status" value="1"/>
</dbReference>
<comment type="caution">
    <text evidence="4">The sequence shown here is derived from an EMBL/GenBank/DDBJ whole genome shotgun (WGS) entry which is preliminary data.</text>
</comment>
<protein>
    <recommendedName>
        <fullName evidence="3">UspA domain-containing protein</fullName>
    </recommendedName>
</protein>
<name>A0A401IIX0_APHSA</name>
<sequence>MVKTILVALDCFKTSEKVFQALEVISVEAHTKIILCHVLPSSDGNESEPDRPHQSASLIYQKVEQELQEYQSELPGSQIEITTGDPAEEIIRLANIHHADLIVIGTRGLKGVERVIEDSVSSQVVAEATCSVFVVKS</sequence>
<organism evidence="4 5">
    <name type="scientific">Aphanothece sacrum FPU1</name>
    <dbReference type="NCBI Taxonomy" id="1920663"/>
    <lineage>
        <taxon>Bacteria</taxon>
        <taxon>Bacillati</taxon>
        <taxon>Cyanobacteriota</taxon>
        <taxon>Cyanophyceae</taxon>
        <taxon>Oscillatoriophycideae</taxon>
        <taxon>Chroococcales</taxon>
        <taxon>Aphanothecaceae</taxon>
        <taxon>Aphanothece</taxon>
    </lineage>
</organism>
<dbReference type="Proteomes" id="UP000287247">
    <property type="component" value="Unassembled WGS sequence"/>
</dbReference>
<keyword evidence="5" id="KW-1185">Reference proteome</keyword>
<keyword evidence="2" id="KW-0175">Coiled coil</keyword>
<dbReference type="CDD" id="cd00293">
    <property type="entry name" value="USP-like"/>
    <property type="match status" value="1"/>
</dbReference>
<comment type="similarity">
    <text evidence="1">Belongs to the universal stress protein A family.</text>
</comment>
<evidence type="ECO:0000256" key="1">
    <source>
        <dbReference type="ARBA" id="ARBA00008791"/>
    </source>
</evidence>
<accession>A0A401IIX0</accession>
<dbReference type="InterPro" id="IPR014729">
    <property type="entry name" value="Rossmann-like_a/b/a_fold"/>
</dbReference>
<feature type="coiled-coil region" evidence="2">
    <location>
        <begin position="53"/>
        <end position="80"/>
    </location>
</feature>
<dbReference type="PANTHER" id="PTHR46268:SF8">
    <property type="entry name" value="UNIVERSAL STRESS PROTEIN SLL1388"/>
    <property type="match status" value="1"/>
</dbReference>
<dbReference type="SUPFAM" id="SSF52402">
    <property type="entry name" value="Adenine nucleotide alpha hydrolases-like"/>
    <property type="match status" value="1"/>
</dbReference>